<proteinExistence type="predicted"/>
<dbReference type="EMBL" id="RJVU01007007">
    <property type="protein sequence ID" value="ROL54441.1"/>
    <property type="molecule type" value="Genomic_DNA"/>
</dbReference>
<evidence type="ECO:0000313" key="3">
    <source>
        <dbReference type="Proteomes" id="UP000281406"/>
    </source>
</evidence>
<feature type="region of interest" description="Disordered" evidence="1">
    <location>
        <begin position="41"/>
        <end position="92"/>
    </location>
</feature>
<accession>A0A3N0Z7Z2</accession>
<dbReference type="AlphaFoldDB" id="A0A3N0Z7Z2"/>
<evidence type="ECO:0000313" key="2">
    <source>
        <dbReference type="EMBL" id="ROL54441.1"/>
    </source>
</evidence>
<organism evidence="2 3">
    <name type="scientific">Anabarilius grahami</name>
    <name type="common">Kanglang fish</name>
    <name type="synonym">Barilius grahami</name>
    <dbReference type="NCBI Taxonomy" id="495550"/>
    <lineage>
        <taxon>Eukaryota</taxon>
        <taxon>Metazoa</taxon>
        <taxon>Chordata</taxon>
        <taxon>Craniata</taxon>
        <taxon>Vertebrata</taxon>
        <taxon>Euteleostomi</taxon>
        <taxon>Actinopterygii</taxon>
        <taxon>Neopterygii</taxon>
        <taxon>Teleostei</taxon>
        <taxon>Ostariophysi</taxon>
        <taxon>Cypriniformes</taxon>
        <taxon>Xenocyprididae</taxon>
        <taxon>Xenocypridinae</taxon>
        <taxon>Xenocypridinae incertae sedis</taxon>
        <taxon>Anabarilius</taxon>
    </lineage>
</organism>
<comment type="caution">
    <text evidence="2">The sequence shown here is derived from an EMBL/GenBank/DDBJ whole genome shotgun (WGS) entry which is preliminary data.</text>
</comment>
<name>A0A3N0Z7Z2_ANAGA</name>
<gene>
    <name evidence="2" type="ORF">DPX16_10864</name>
</gene>
<evidence type="ECO:0000256" key="1">
    <source>
        <dbReference type="SAM" id="MobiDB-lite"/>
    </source>
</evidence>
<sequence length="92" mass="9891">MLDAFSSGLGLRSILVQQIQEINATLEPLYSIGLPNYMQTVMPNSPADPTHIHGLKSSSSSRQHPSPILPPQQVNPHMKASETGEESQAAVS</sequence>
<protein>
    <submittedName>
        <fullName evidence="2">Uncharacterized protein</fullName>
    </submittedName>
</protein>
<dbReference type="Proteomes" id="UP000281406">
    <property type="component" value="Unassembled WGS sequence"/>
</dbReference>
<reference evidence="2 3" key="1">
    <citation type="submission" date="2018-10" db="EMBL/GenBank/DDBJ databases">
        <title>Genome assembly for a Yunnan-Guizhou Plateau 3E fish, Anabarilius grahami (Regan), and its evolutionary and genetic applications.</title>
        <authorList>
            <person name="Jiang W."/>
        </authorList>
    </citation>
    <scope>NUCLEOTIDE SEQUENCE [LARGE SCALE GENOMIC DNA]</scope>
    <source>
        <strain evidence="2">AG-KIZ</strain>
        <tissue evidence="2">Muscle</tissue>
    </source>
</reference>
<keyword evidence="3" id="KW-1185">Reference proteome</keyword>